<evidence type="ECO:0000256" key="5">
    <source>
        <dbReference type="ARBA" id="ARBA00023136"/>
    </source>
</evidence>
<dbReference type="InterPro" id="IPR025287">
    <property type="entry name" value="WAK_GUB"/>
</dbReference>
<feature type="domain" description="Wall-associated receptor kinase galacturonan-binding" evidence="7">
    <location>
        <begin position="27"/>
        <end position="90"/>
    </location>
</feature>
<proteinExistence type="predicted"/>
<name>A0ABR2RUY8_9ROSI</name>
<dbReference type="Pfam" id="PF13947">
    <property type="entry name" value="GUB_WAK_bind"/>
    <property type="match status" value="1"/>
</dbReference>
<evidence type="ECO:0000256" key="2">
    <source>
        <dbReference type="ARBA" id="ARBA00022692"/>
    </source>
</evidence>
<comment type="subcellular location">
    <subcellularLocation>
        <location evidence="1">Membrane</location>
        <topology evidence="1">Single-pass membrane protein</topology>
    </subcellularLocation>
</comment>
<keyword evidence="9" id="KW-1185">Reference proteome</keyword>
<gene>
    <name evidence="8" type="ORF">V6N11_079108</name>
</gene>
<evidence type="ECO:0000313" key="9">
    <source>
        <dbReference type="Proteomes" id="UP001396334"/>
    </source>
</evidence>
<keyword evidence="5" id="KW-0472">Membrane</keyword>
<dbReference type="EMBL" id="JBBPBN010000020">
    <property type="protein sequence ID" value="KAK9016613.1"/>
    <property type="molecule type" value="Genomic_DNA"/>
</dbReference>
<evidence type="ECO:0000313" key="8">
    <source>
        <dbReference type="EMBL" id="KAK9016613.1"/>
    </source>
</evidence>
<reference evidence="8 9" key="1">
    <citation type="journal article" date="2024" name="G3 (Bethesda)">
        <title>Genome assembly of Hibiscus sabdariffa L. provides insights into metabolisms of medicinal natural products.</title>
        <authorList>
            <person name="Kim T."/>
        </authorList>
    </citation>
    <scope>NUCLEOTIDE SEQUENCE [LARGE SCALE GENOMIC DNA]</scope>
    <source>
        <strain evidence="8">TK-2024</strain>
        <tissue evidence="8">Old leaves</tissue>
    </source>
</reference>
<comment type="caution">
    <text evidence="8">The sequence shown here is derived from an EMBL/GenBank/DDBJ whole genome shotgun (WGS) entry which is preliminary data.</text>
</comment>
<organism evidence="8 9">
    <name type="scientific">Hibiscus sabdariffa</name>
    <name type="common">roselle</name>
    <dbReference type="NCBI Taxonomy" id="183260"/>
    <lineage>
        <taxon>Eukaryota</taxon>
        <taxon>Viridiplantae</taxon>
        <taxon>Streptophyta</taxon>
        <taxon>Embryophyta</taxon>
        <taxon>Tracheophyta</taxon>
        <taxon>Spermatophyta</taxon>
        <taxon>Magnoliopsida</taxon>
        <taxon>eudicotyledons</taxon>
        <taxon>Gunneridae</taxon>
        <taxon>Pentapetalae</taxon>
        <taxon>rosids</taxon>
        <taxon>malvids</taxon>
        <taxon>Malvales</taxon>
        <taxon>Malvaceae</taxon>
        <taxon>Malvoideae</taxon>
        <taxon>Hibiscus</taxon>
    </lineage>
</organism>
<dbReference type="PANTHER" id="PTHR33138">
    <property type="entry name" value="OS01G0690200 PROTEIN"/>
    <property type="match status" value="1"/>
</dbReference>
<evidence type="ECO:0000259" key="7">
    <source>
        <dbReference type="Pfam" id="PF13947"/>
    </source>
</evidence>
<evidence type="ECO:0000256" key="1">
    <source>
        <dbReference type="ARBA" id="ARBA00004167"/>
    </source>
</evidence>
<evidence type="ECO:0000256" key="3">
    <source>
        <dbReference type="ARBA" id="ARBA00022729"/>
    </source>
</evidence>
<feature type="chain" id="PRO_5045519181" description="Wall-associated receptor kinase galacturonan-binding domain-containing protein" evidence="6">
    <location>
        <begin position="21"/>
        <end position="193"/>
    </location>
</feature>
<protein>
    <recommendedName>
        <fullName evidence="7">Wall-associated receptor kinase galacturonan-binding domain-containing protein</fullName>
    </recommendedName>
</protein>
<accession>A0ABR2RUY8</accession>
<dbReference type="PANTHER" id="PTHR33138:SF30">
    <property type="entry name" value="LEAF RUST 10 DISEASE-RESISTANCE LOCUS RECEPTOR-LIKE PROTEIN KINASE-LIKE 2.7"/>
    <property type="match status" value="1"/>
</dbReference>
<keyword evidence="3 6" id="KW-0732">Signal</keyword>
<keyword evidence="4" id="KW-1133">Transmembrane helix</keyword>
<evidence type="ECO:0000256" key="4">
    <source>
        <dbReference type="ARBA" id="ARBA00022989"/>
    </source>
</evidence>
<sequence>MFALVAAIVVLLQLPEPCIARTRHKHCTPIICGNLTISYPFRLTTQPRNCGHHEFELDCNSNNRTILAMNLGRYTVQTISYQTDKIRVVDANIATGDCSLPRSYFWHYGSHYFTTNALSDPPPALYAYFLDGRTSFQDFDESCTIEALIPVMTQNISGFSTSDIYEKLLLHGFELSYHYHTSDDPPFAFFSIL</sequence>
<evidence type="ECO:0000256" key="6">
    <source>
        <dbReference type="SAM" id="SignalP"/>
    </source>
</evidence>
<feature type="signal peptide" evidence="6">
    <location>
        <begin position="1"/>
        <end position="20"/>
    </location>
</feature>
<dbReference type="Proteomes" id="UP001396334">
    <property type="component" value="Unassembled WGS sequence"/>
</dbReference>
<keyword evidence="2" id="KW-0812">Transmembrane</keyword>